<gene>
    <name evidence="1" type="ORF">PMAYCL1PPCAC_30808</name>
</gene>
<dbReference type="Proteomes" id="UP001328107">
    <property type="component" value="Unassembled WGS sequence"/>
</dbReference>
<proteinExistence type="predicted"/>
<feature type="non-terminal residue" evidence="1">
    <location>
        <position position="1"/>
    </location>
</feature>
<name>A0AAN5IC16_9BILA</name>
<dbReference type="AlphaFoldDB" id="A0AAN5IC16"/>
<reference evidence="2" key="1">
    <citation type="submission" date="2022-10" db="EMBL/GenBank/DDBJ databases">
        <title>Genome assembly of Pristionchus species.</title>
        <authorList>
            <person name="Yoshida K."/>
            <person name="Sommer R.J."/>
        </authorList>
    </citation>
    <scope>NUCLEOTIDE SEQUENCE [LARGE SCALE GENOMIC DNA]</scope>
    <source>
        <strain evidence="2">RS5460</strain>
    </source>
</reference>
<keyword evidence="2" id="KW-1185">Reference proteome</keyword>
<sequence>RGSTMRISCSLRSIIRSHHDALDDINAVGAIMRRYAVAGSHQYPANAQPFSISSTQGPTNRSQILREIAVNDSYHRPFLKKPEDLFQRILGHKWDHKWFTHHNVYLGAKDAFASRDEIVRGSRAALEQILHAIKKRNLSLLSDVLLDDGILPEIAMKSGLSSLTKRQLSCLDVSRDDFLGIDGVVDAWRKFDLTEDDPSSLLSSMSIGKSEKHNKKILKYSVDMVAILRKNILIPKALPPPKEKILKAAPRAYGLPNYRMMYATLEFADLATEERGKYSKDPLLLNFHVHSY</sequence>
<accession>A0AAN5IC16</accession>
<dbReference type="EMBL" id="BTRK01000006">
    <property type="protein sequence ID" value="GMR60613.1"/>
    <property type="molecule type" value="Genomic_DNA"/>
</dbReference>
<comment type="caution">
    <text evidence="1">The sequence shown here is derived from an EMBL/GenBank/DDBJ whole genome shotgun (WGS) entry which is preliminary data.</text>
</comment>
<organism evidence="1 2">
    <name type="scientific">Pristionchus mayeri</name>
    <dbReference type="NCBI Taxonomy" id="1317129"/>
    <lineage>
        <taxon>Eukaryota</taxon>
        <taxon>Metazoa</taxon>
        <taxon>Ecdysozoa</taxon>
        <taxon>Nematoda</taxon>
        <taxon>Chromadorea</taxon>
        <taxon>Rhabditida</taxon>
        <taxon>Rhabditina</taxon>
        <taxon>Diplogasteromorpha</taxon>
        <taxon>Diplogasteroidea</taxon>
        <taxon>Neodiplogasteridae</taxon>
        <taxon>Pristionchus</taxon>
    </lineage>
</organism>
<evidence type="ECO:0000313" key="1">
    <source>
        <dbReference type="EMBL" id="GMR60613.1"/>
    </source>
</evidence>
<protein>
    <submittedName>
        <fullName evidence="1">Uncharacterized protein</fullName>
    </submittedName>
</protein>
<evidence type="ECO:0000313" key="2">
    <source>
        <dbReference type="Proteomes" id="UP001328107"/>
    </source>
</evidence>